<dbReference type="AlphaFoldDB" id="A0A1G8C367"/>
<dbReference type="InterPro" id="IPR023387">
    <property type="entry name" value="DUF1653-like_dom"/>
</dbReference>
<accession>A0A1G8C367</accession>
<dbReference type="EMBL" id="LT629695">
    <property type="protein sequence ID" value="SDH39794.1"/>
    <property type="molecule type" value="Genomic_DNA"/>
</dbReference>
<keyword evidence="3" id="KW-1185">Reference proteome</keyword>
<dbReference type="Proteomes" id="UP000198822">
    <property type="component" value="Chromosome I"/>
</dbReference>
<evidence type="ECO:0000313" key="3">
    <source>
        <dbReference type="Proteomes" id="UP000198822"/>
    </source>
</evidence>
<evidence type="ECO:0000259" key="1">
    <source>
        <dbReference type="Pfam" id="PF07866"/>
    </source>
</evidence>
<dbReference type="Pfam" id="PF07866">
    <property type="entry name" value="DUF1653"/>
    <property type="match status" value="1"/>
</dbReference>
<dbReference type="OrthoDB" id="371169at2"/>
<organism evidence="2 3">
    <name type="scientific">Agrococcus jejuensis</name>
    <dbReference type="NCBI Taxonomy" id="399736"/>
    <lineage>
        <taxon>Bacteria</taxon>
        <taxon>Bacillati</taxon>
        <taxon>Actinomycetota</taxon>
        <taxon>Actinomycetes</taxon>
        <taxon>Micrococcales</taxon>
        <taxon>Microbacteriaceae</taxon>
        <taxon>Agrococcus</taxon>
    </lineage>
</organism>
<gene>
    <name evidence="2" type="ORF">SAMN04489720_1148</name>
</gene>
<evidence type="ECO:0000313" key="2">
    <source>
        <dbReference type="EMBL" id="SDH39794.1"/>
    </source>
</evidence>
<dbReference type="RefSeq" id="WP_092503247.1">
    <property type="nucleotide sequence ID" value="NZ_LT629695.1"/>
</dbReference>
<name>A0A1G8C367_9MICO</name>
<sequence length="75" mass="8628">MTDEPTPGQYAHFKGAPYEVLEVATHSETGERVVVYRQGYGDRALWVRPVAMWSERVQRDGYDGPRFRRVEPDAS</sequence>
<dbReference type="Gene3D" id="2.30.30.320">
    <property type="entry name" value="DUF1653-like domain"/>
    <property type="match status" value="1"/>
</dbReference>
<proteinExistence type="predicted"/>
<reference evidence="3" key="1">
    <citation type="submission" date="2016-10" db="EMBL/GenBank/DDBJ databases">
        <authorList>
            <person name="Varghese N."/>
            <person name="Submissions S."/>
        </authorList>
    </citation>
    <scope>NUCLEOTIDE SEQUENCE [LARGE SCALE GENOMIC DNA]</scope>
    <source>
        <strain evidence="3">DSM 22002</strain>
    </source>
</reference>
<dbReference type="InterPro" id="IPR037135">
    <property type="entry name" value="DUF1653-like_dom_sf"/>
</dbReference>
<feature type="domain" description="DUF1653" evidence="1">
    <location>
        <begin position="8"/>
        <end position="68"/>
    </location>
</feature>
<protein>
    <recommendedName>
        <fullName evidence="1">DUF1653 domain-containing protein</fullName>
    </recommendedName>
</protein>